<dbReference type="SMART" id="SM00347">
    <property type="entry name" value="HTH_MARR"/>
    <property type="match status" value="1"/>
</dbReference>
<gene>
    <name evidence="3" type="ORF">B6C91_03870</name>
    <name evidence="2" type="ORF">B6D08_04220</name>
</gene>
<organism evidence="2 5">
    <name type="scientific">Gilliamella apicola</name>
    <dbReference type="NCBI Taxonomy" id="1196095"/>
    <lineage>
        <taxon>Bacteria</taxon>
        <taxon>Pseudomonadati</taxon>
        <taxon>Pseudomonadota</taxon>
        <taxon>Gammaproteobacteria</taxon>
        <taxon>Orbales</taxon>
        <taxon>Orbaceae</taxon>
        <taxon>Gilliamella</taxon>
    </lineage>
</organism>
<dbReference type="OrthoDB" id="3237509at2"/>
<feature type="domain" description="HTH marR-type" evidence="1">
    <location>
        <begin position="29"/>
        <end position="164"/>
    </location>
</feature>
<evidence type="ECO:0000313" key="4">
    <source>
        <dbReference type="Proteomes" id="UP000194800"/>
    </source>
</evidence>
<proteinExistence type="predicted"/>
<reference evidence="4 5" key="1">
    <citation type="submission" date="2017-03" db="EMBL/GenBank/DDBJ databases">
        <title>Comparative genomics of honeybee gut symbionts reveal geographically distinct and subgroup specific antibiotic resistance.</title>
        <authorList>
            <person name="Ludvigsen J."/>
            <person name="Porcellato D."/>
            <person name="Labee-Lund T.M."/>
            <person name="Amdam G.V."/>
            <person name="Rudi K."/>
        </authorList>
    </citation>
    <scope>NUCLEOTIDE SEQUENCE [LARGE SCALE GENOMIC DNA]</scope>
    <source>
        <strain evidence="2 5">A-7-12</strain>
        <strain evidence="3 4">A-9-12</strain>
    </source>
</reference>
<dbReference type="PANTHER" id="PTHR33164">
    <property type="entry name" value="TRANSCRIPTIONAL REGULATOR, MARR FAMILY"/>
    <property type="match status" value="1"/>
</dbReference>
<dbReference type="InterPro" id="IPR000835">
    <property type="entry name" value="HTH_MarR-typ"/>
</dbReference>
<dbReference type="InterPro" id="IPR036390">
    <property type="entry name" value="WH_DNA-bd_sf"/>
</dbReference>
<dbReference type="Gene3D" id="1.10.10.10">
    <property type="entry name" value="Winged helix-like DNA-binding domain superfamily/Winged helix DNA-binding domain"/>
    <property type="match status" value="1"/>
</dbReference>
<dbReference type="Proteomes" id="UP000194800">
    <property type="component" value="Unassembled WGS sequence"/>
</dbReference>
<dbReference type="RefSeq" id="WP_065603277.1">
    <property type="nucleotide sequence ID" value="NZ_CAMLAF010000001.1"/>
</dbReference>
<dbReference type="GO" id="GO:0006950">
    <property type="term" value="P:response to stress"/>
    <property type="evidence" value="ECO:0007669"/>
    <property type="project" value="TreeGrafter"/>
</dbReference>
<evidence type="ECO:0000313" key="2">
    <source>
        <dbReference type="EMBL" id="OTQ00539.1"/>
    </source>
</evidence>
<comment type="caution">
    <text evidence="2">The sequence shown here is derived from an EMBL/GenBank/DDBJ whole genome shotgun (WGS) entry which is preliminary data.</text>
</comment>
<dbReference type="AlphaFoldDB" id="A0A242NJH7"/>
<evidence type="ECO:0000313" key="3">
    <source>
        <dbReference type="EMBL" id="OTQ10895.1"/>
    </source>
</evidence>
<keyword evidence="4" id="KW-1185">Reference proteome</keyword>
<accession>A0A242NJH7</accession>
<sequence length="166" mass="18458">MNYKSRKLPSRETLARAQRFNDDIIDVSGVDLVLSLITTADLIRSNIYAQLTKDYDVSEGKFALLMSLYSEGETSAGDLALRIGVTPATVSVMVKRMLTTSNPLISMTKNDEDGRSRLITLTEAGITLIQNALPDHLKSIRAFAQVLNSQEQESLILMLRKLLRNN</sequence>
<dbReference type="EMBL" id="NART01000011">
    <property type="protein sequence ID" value="OTQ10895.1"/>
    <property type="molecule type" value="Genomic_DNA"/>
</dbReference>
<dbReference type="InterPro" id="IPR039422">
    <property type="entry name" value="MarR/SlyA-like"/>
</dbReference>
<name>A0A242NJH7_9GAMM</name>
<evidence type="ECO:0000313" key="5">
    <source>
        <dbReference type="Proteomes" id="UP000194977"/>
    </source>
</evidence>
<dbReference type="PROSITE" id="PS50995">
    <property type="entry name" value="HTH_MARR_2"/>
    <property type="match status" value="1"/>
</dbReference>
<protein>
    <submittedName>
        <fullName evidence="2">Transcriptional regulator</fullName>
    </submittedName>
</protein>
<dbReference type="SUPFAM" id="SSF46785">
    <property type="entry name" value="Winged helix' DNA-binding domain"/>
    <property type="match status" value="1"/>
</dbReference>
<evidence type="ECO:0000259" key="1">
    <source>
        <dbReference type="PROSITE" id="PS50995"/>
    </source>
</evidence>
<dbReference type="InterPro" id="IPR036388">
    <property type="entry name" value="WH-like_DNA-bd_sf"/>
</dbReference>
<dbReference type="Proteomes" id="UP000194977">
    <property type="component" value="Unassembled WGS sequence"/>
</dbReference>
<dbReference type="GO" id="GO:0003700">
    <property type="term" value="F:DNA-binding transcription factor activity"/>
    <property type="evidence" value="ECO:0007669"/>
    <property type="project" value="InterPro"/>
</dbReference>
<dbReference type="EMBL" id="NARP01000008">
    <property type="protein sequence ID" value="OTQ00539.1"/>
    <property type="molecule type" value="Genomic_DNA"/>
</dbReference>
<dbReference type="Pfam" id="PF01047">
    <property type="entry name" value="MarR"/>
    <property type="match status" value="1"/>
</dbReference>
<dbReference type="PANTHER" id="PTHR33164:SF43">
    <property type="entry name" value="HTH-TYPE TRANSCRIPTIONAL REPRESSOR YETL"/>
    <property type="match status" value="1"/>
</dbReference>